<organism evidence="2 3">
    <name type="scientific">Candidatus Accumulibacter proximus</name>
    <dbReference type="NCBI Taxonomy" id="2954385"/>
    <lineage>
        <taxon>Bacteria</taxon>
        <taxon>Pseudomonadati</taxon>
        <taxon>Pseudomonadota</taxon>
        <taxon>Betaproteobacteria</taxon>
        <taxon>Candidatus Accumulibacter</taxon>
    </lineage>
</organism>
<reference evidence="2 3" key="1">
    <citation type="submission" date="2020-10" db="EMBL/GenBank/DDBJ databases">
        <title>Connecting structure to function with the recovery of over 1000 high-quality activated sludge metagenome-assembled genomes encoding full-length rRNA genes using long-read sequencing.</title>
        <authorList>
            <person name="Singleton C.M."/>
            <person name="Petriglieri F."/>
            <person name="Kristensen J.M."/>
            <person name="Kirkegaard R.H."/>
            <person name="Michaelsen T.Y."/>
            <person name="Andersen M.H."/>
            <person name="Karst S.M."/>
            <person name="Dueholm M.S."/>
            <person name="Nielsen P.H."/>
            <person name="Albertsen M."/>
        </authorList>
    </citation>
    <scope>NUCLEOTIDE SEQUENCE [LARGE SCALE GENOMIC DNA]</scope>
    <source>
        <strain evidence="2">EsbW_18-Q3-R4-48_BATAC.285</strain>
    </source>
</reference>
<dbReference type="Proteomes" id="UP000697998">
    <property type="component" value="Unassembled WGS sequence"/>
</dbReference>
<evidence type="ECO:0000313" key="3">
    <source>
        <dbReference type="Proteomes" id="UP000697998"/>
    </source>
</evidence>
<dbReference type="EMBL" id="JADJMH010000037">
    <property type="protein sequence ID" value="MBK7677523.1"/>
    <property type="molecule type" value="Genomic_DNA"/>
</dbReference>
<protein>
    <submittedName>
        <fullName evidence="2">Uncharacterized protein</fullName>
    </submittedName>
</protein>
<proteinExistence type="predicted"/>
<dbReference type="AlphaFoldDB" id="A0A935Q231"/>
<evidence type="ECO:0000313" key="2">
    <source>
        <dbReference type="EMBL" id="MBK7677523.1"/>
    </source>
</evidence>
<feature type="region of interest" description="Disordered" evidence="1">
    <location>
        <begin position="52"/>
        <end position="89"/>
    </location>
</feature>
<feature type="compositionally biased region" description="Gly residues" evidence="1">
    <location>
        <begin position="55"/>
        <end position="89"/>
    </location>
</feature>
<accession>A0A935Q231</accession>
<name>A0A935Q231_9PROT</name>
<sequence>MGKFSSDEVGHGDEVRVATRALCLPAWKPLSTPGRCLVWSCRGGVWGRARPTGAAAGGGGGARAAGAGGAGAGPARRGGGGGGAGGAGGGGGLGLLDGPAAGFFAGSSGCP</sequence>
<evidence type="ECO:0000256" key="1">
    <source>
        <dbReference type="SAM" id="MobiDB-lite"/>
    </source>
</evidence>
<comment type="caution">
    <text evidence="2">The sequence shown here is derived from an EMBL/GenBank/DDBJ whole genome shotgun (WGS) entry which is preliminary data.</text>
</comment>
<gene>
    <name evidence="2" type="ORF">IPJ27_23805</name>
</gene>